<dbReference type="PROSITE" id="PS51831">
    <property type="entry name" value="HD"/>
    <property type="match status" value="1"/>
</dbReference>
<dbReference type="SUPFAM" id="SSF52172">
    <property type="entry name" value="CheY-like"/>
    <property type="match status" value="1"/>
</dbReference>
<dbReference type="EC" id="2.7.13.3" evidence="3"/>
<evidence type="ECO:0000256" key="4">
    <source>
        <dbReference type="ARBA" id="ARBA00022553"/>
    </source>
</evidence>
<dbReference type="CDD" id="cd00077">
    <property type="entry name" value="HDc"/>
    <property type="match status" value="1"/>
</dbReference>
<dbReference type="Gene3D" id="3.40.50.2300">
    <property type="match status" value="1"/>
</dbReference>
<sequence>MRSLQRAIPLCGWYGVWPALLWLLLISCYIAPHLAVAEEITVRVGVYENEPKIFTSTTGKPTGIFIEILEHIAGREGWKLQYVPGSWAEGLQRLEKGELDLMPDVAYTAEREKRFLFHKTPVLTGWSQVYARKGSGIQSILDLNGKRVAALEKTIQLETFTRMAHSFGLKIELVPVPDYKTEFKMIAAGKADAGLTNRFYGLRNARKAGLEDTPIMFDPAPFFFAAPHGGSTHLLETIDRHLAELKKDPQSAYYTVMKHWTSEEVQFRLPVWLQLSLAMAGVALLMSLAGSIVLKNQVNARTEALRLSETNLRELNIHLEERVISRTSQLEEAIHALAIAKERAETADRSKSAFLATMSHELRTPLNSIIGFTGILLQHLSGPLTDEQEKQLGMVKNSANHLLSLISDVLDISKIEAGQLEVAHEPFNLRDSVLKVIQTVRPLAEKKRLDLSVDIAPDVGEVVSDLRRVEQILLNLLSNAIKFTEQGGIHIVCHREDGHYLTTVSDTGIGIQEENLAGLFKPFRQIDSGLNRKYEGTGLGLSICKLLAELMGGTVGARSTIGVGSTFWFTLPVVADNQQELQQRPQVTANSTATALVVEPSAGVAPELQQPELDLSRLVELLKTATLQAVDQYESQKLAIQKILPHHFQLVDGAIQRFDFDTAVVLLEQGRRSNPPTDHLMIPLSPAGDRPTLLVVDDIPNNVLLLGTILKEQYLVKVAGTGEQALRICRSSQPPDLVLLDIMMPGMDGYEVCRQLKAVPATREIPVIFLTARIEADDEQKGLELGAVDYITKPFNPAITLERIKNQLALKRAADFLRDKNQYLEQEVNRRTHEVRAIQEVTILALASLAETRDSATGNHLRRTQQYVRLLARQLAEHPCFAADLTDQKIDLLFKLAPLHDIGKVGVPDRILLKPGQLDQEEFEIMKTHTTIGVEAIEHAERSLGTNVEYLQIAKEIIRHHQEKWDGSGYPDGLSGSAISIYSRLMAVADVYDALISNRVYRKGLPHEQVVQIIQDSSGSHFDPELVDAFLAVQDIFREIAEQFNDRDTLEGKG</sequence>
<keyword evidence="5" id="KW-0808">Transferase</keyword>
<dbReference type="Pfam" id="PF13487">
    <property type="entry name" value="HD_5"/>
    <property type="match status" value="1"/>
</dbReference>
<dbReference type="PROSITE" id="PS51832">
    <property type="entry name" value="HD_GYP"/>
    <property type="match status" value="1"/>
</dbReference>
<evidence type="ECO:0000256" key="3">
    <source>
        <dbReference type="ARBA" id="ARBA00012438"/>
    </source>
</evidence>
<dbReference type="Proteomes" id="UP000190102">
    <property type="component" value="Unassembled WGS sequence"/>
</dbReference>
<evidence type="ECO:0000259" key="15">
    <source>
        <dbReference type="PROSITE" id="PS51831"/>
    </source>
</evidence>
<dbReference type="Gene3D" id="3.40.190.10">
    <property type="entry name" value="Periplasmic binding protein-like II"/>
    <property type="match status" value="2"/>
</dbReference>
<comment type="catalytic activity">
    <reaction evidence="1">
        <text>ATP + protein L-histidine = ADP + protein N-phospho-L-histidine.</text>
        <dbReference type="EC" id="2.7.13.3"/>
    </reaction>
</comment>
<dbReference type="Gene3D" id="1.10.287.130">
    <property type="match status" value="1"/>
</dbReference>
<dbReference type="STRING" id="115783.SAMN02745119_02613"/>
<dbReference type="PROSITE" id="PS51257">
    <property type="entry name" value="PROKAR_LIPOPROTEIN"/>
    <property type="match status" value="1"/>
</dbReference>
<dbReference type="PROSITE" id="PS50110">
    <property type="entry name" value="RESPONSE_REGULATORY"/>
    <property type="match status" value="1"/>
</dbReference>
<keyword evidence="18" id="KW-1185">Reference proteome</keyword>
<dbReference type="Pfam" id="PF00497">
    <property type="entry name" value="SBP_bac_3"/>
    <property type="match status" value="1"/>
</dbReference>
<dbReference type="FunFam" id="1.10.287.130:FF:000038">
    <property type="entry name" value="Sensory transduction histidine kinase"/>
    <property type="match status" value="1"/>
</dbReference>
<evidence type="ECO:0000313" key="17">
    <source>
        <dbReference type="EMBL" id="SKA09192.1"/>
    </source>
</evidence>
<dbReference type="SMART" id="SM00471">
    <property type="entry name" value="HDc"/>
    <property type="match status" value="1"/>
</dbReference>
<dbReference type="CDD" id="cd16922">
    <property type="entry name" value="HATPase_EvgS-ArcB-TorS-like"/>
    <property type="match status" value="1"/>
</dbReference>
<evidence type="ECO:0000256" key="9">
    <source>
        <dbReference type="ARBA" id="ARBA00023012"/>
    </source>
</evidence>
<accession>A0A1T4QZB8</accession>
<feature type="domain" description="Response regulatory" evidence="14">
    <location>
        <begin position="692"/>
        <end position="808"/>
    </location>
</feature>
<evidence type="ECO:0000256" key="5">
    <source>
        <dbReference type="ARBA" id="ARBA00022679"/>
    </source>
</evidence>
<name>A0A1T4QZB8_9BACT</name>
<evidence type="ECO:0000256" key="1">
    <source>
        <dbReference type="ARBA" id="ARBA00000085"/>
    </source>
</evidence>
<dbReference type="InterPro" id="IPR005467">
    <property type="entry name" value="His_kinase_dom"/>
</dbReference>
<dbReference type="InterPro" id="IPR011006">
    <property type="entry name" value="CheY-like_superfamily"/>
</dbReference>
<dbReference type="InterPro" id="IPR003594">
    <property type="entry name" value="HATPase_dom"/>
</dbReference>
<dbReference type="Pfam" id="PF02518">
    <property type="entry name" value="HATPase_c"/>
    <property type="match status" value="1"/>
</dbReference>
<dbReference type="CDD" id="cd19920">
    <property type="entry name" value="REC_PA4781-like"/>
    <property type="match status" value="1"/>
</dbReference>
<keyword evidence="9" id="KW-0902">Two-component regulatory system</keyword>
<dbReference type="SMART" id="SM00448">
    <property type="entry name" value="REC"/>
    <property type="match status" value="1"/>
</dbReference>
<dbReference type="PROSITE" id="PS50109">
    <property type="entry name" value="HIS_KIN"/>
    <property type="match status" value="1"/>
</dbReference>
<dbReference type="EMBL" id="FUWR01000016">
    <property type="protein sequence ID" value="SKA09192.1"/>
    <property type="molecule type" value="Genomic_DNA"/>
</dbReference>
<evidence type="ECO:0000256" key="2">
    <source>
        <dbReference type="ARBA" id="ARBA00004370"/>
    </source>
</evidence>
<keyword evidence="6" id="KW-0547">Nucleotide-binding</keyword>
<dbReference type="Gene3D" id="1.10.3210.10">
    <property type="entry name" value="Hypothetical protein af1432"/>
    <property type="match status" value="1"/>
</dbReference>
<feature type="domain" description="HD-GYP" evidence="16">
    <location>
        <begin position="835"/>
        <end position="1046"/>
    </location>
</feature>
<dbReference type="RefSeq" id="WP_244161409.1">
    <property type="nucleotide sequence ID" value="NZ_FUWR01000016.1"/>
</dbReference>
<dbReference type="AlphaFoldDB" id="A0A1T4QZB8"/>
<keyword evidence="10" id="KW-0472">Membrane</keyword>
<dbReference type="GO" id="GO:0000155">
    <property type="term" value="F:phosphorelay sensor kinase activity"/>
    <property type="evidence" value="ECO:0007669"/>
    <property type="project" value="InterPro"/>
</dbReference>
<reference evidence="18" key="1">
    <citation type="submission" date="2017-02" db="EMBL/GenBank/DDBJ databases">
        <authorList>
            <person name="Varghese N."/>
            <person name="Submissions S."/>
        </authorList>
    </citation>
    <scope>NUCLEOTIDE SEQUENCE [LARGE SCALE GENOMIC DNA]</scope>
    <source>
        <strain evidence="18">ATCC BAA-34</strain>
    </source>
</reference>
<dbReference type="GO" id="GO:0005524">
    <property type="term" value="F:ATP binding"/>
    <property type="evidence" value="ECO:0007669"/>
    <property type="project" value="UniProtKB-KW"/>
</dbReference>
<dbReference type="Pfam" id="PF00512">
    <property type="entry name" value="HisKA"/>
    <property type="match status" value="1"/>
</dbReference>
<evidence type="ECO:0000259" key="13">
    <source>
        <dbReference type="PROSITE" id="PS50109"/>
    </source>
</evidence>
<dbReference type="InterPro" id="IPR004358">
    <property type="entry name" value="Sig_transdc_His_kin-like_C"/>
</dbReference>
<evidence type="ECO:0000256" key="7">
    <source>
        <dbReference type="ARBA" id="ARBA00022777"/>
    </source>
</evidence>
<evidence type="ECO:0000256" key="11">
    <source>
        <dbReference type="ARBA" id="ARBA00023306"/>
    </source>
</evidence>
<evidence type="ECO:0000256" key="10">
    <source>
        <dbReference type="ARBA" id="ARBA00023136"/>
    </source>
</evidence>
<dbReference type="Gene3D" id="3.30.565.10">
    <property type="entry name" value="Histidine kinase-like ATPase, C-terminal domain"/>
    <property type="match status" value="1"/>
</dbReference>
<evidence type="ECO:0000256" key="8">
    <source>
        <dbReference type="ARBA" id="ARBA00022840"/>
    </source>
</evidence>
<feature type="modified residue" description="4-aspartylphosphate" evidence="12">
    <location>
        <position position="741"/>
    </location>
</feature>
<dbReference type="InterPro" id="IPR036890">
    <property type="entry name" value="HATPase_C_sf"/>
</dbReference>
<keyword evidence="8" id="KW-0067">ATP-binding</keyword>
<keyword evidence="11" id="KW-0131">Cell cycle</keyword>
<comment type="subcellular location">
    <subcellularLocation>
        <location evidence="2">Membrane</location>
    </subcellularLocation>
</comment>
<proteinExistence type="predicted"/>
<gene>
    <name evidence="17" type="ORF">SAMN02745119_02613</name>
</gene>
<dbReference type="PANTHER" id="PTHR43047">
    <property type="entry name" value="TWO-COMPONENT HISTIDINE PROTEIN KINASE"/>
    <property type="match status" value="1"/>
</dbReference>
<dbReference type="FunFam" id="3.30.565.10:FF:000010">
    <property type="entry name" value="Sensor histidine kinase RcsC"/>
    <property type="match status" value="1"/>
</dbReference>
<evidence type="ECO:0000256" key="12">
    <source>
        <dbReference type="PROSITE-ProRule" id="PRU00169"/>
    </source>
</evidence>
<feature type="domain" description="Histidine kinase" evidence="13">
    <location>
        <begin position="357"/>
        <end position="575"/>
    </location>
</feature>
<dbReference type="InterPro" id="IPR003607">
    <property type="entry name" value="HD/PDEase_dom"/>
</dbReference>
<evidence type="ECO:0000259" key="14">
    <source>
        <dbReference type="PROSITE" id="PS50110"/>
    </source>
</evidence>
<evidence type="ECO:0000259" key="16">
    <source>
        <dbReference type="PROSITE" id="PS51832"/>
    </source>
</evidence>
<organism evidence="17 18">
    <name type="scientific">Trichlorobacter thiogenes</name>
    <dbReference type="NCBI Taxonomy" id="115783"/>
    <lineage>
        <taxon>Bacteria</taxon>
        <taxon>Pseudomonadati</taxon>
        <taxon>Thermodesulfobacteriota</taxon>
        <taxon>Desulfuromonadia</taxon>
        <taxon>Geobacterales</taxon>
        <taxon>Geobacteraceae</taxon>
        <taxon>Trichlorobacter</taxon>
    </lineage>
</organism>
<keyword evidence="7" id="KW-0418">Kinase</keyword>
<dbReference type="Pfam" id="PF00072">
    <property type="entry name" value="Response_reg"/>
    <property type="match status" value="1"/>
</dbReference>
<dbReference type="CDD" id="cd00082">
    <property type="entry name" value="HisKA"/>
    <property type="match status" value="1"/>
</dbReference>
<dbReference type="GO" id="GO:0016020">
    <property type="term" value="C:membrane"/>
    <property type="evidence" value="ECO:0007669"/>
    <property type="project" value="UniProtKB-SubCell"/>
</dbReference>
<dbReference type="InterPro" id="IPR006674">
    <property type="entry name" value="HD_domain"/>
</dbReference>
<dbReference type="SMART" id="SM00062">
    <property type="entry name" value="PBPb"/>
    <property type="match status" value="1"/>
</dbReference>
<evidence type="ECO:0000313" key="18">
    <source>
        <dbReference type="Proteomes" id="UP000190102"/>
    </source>
</evidence>
<dbReference type="InterPro" id="IPR036097">
    <property type="entry name" value="HisK_dim/P_sf"/>
</dbReference>
<dbReference type="InterPro" id="IPR001789">
    <property type="entry name" value="Sig_transdc_resp-reg_receiver"/>
</dbReference>
<dbReference type="SUPFAM" id="SSF47384">
    <property type="entry name" value="Homodimeric domain of signal transducing histidine kinase"/>
    <property type="match status" value="1"/>
</dbReference>
<dbReference type="InterPro" id="IPR037522">
    <property type="entry name" value="HD_GYP_dom"/>
</dbReference>
<dbReference type="PRINTS" id="PR00344">
    <property type="entry name" value="BCTRLSENSOR"/>
</dbReference>
<evidence type="ECO:0000256" key="6">
    <source>
        <dbReference type="ARBA" id="ARBA00022741"/>
    </source>
</evidence>
<dbReference type="SMART" id="SM00388">
    <property type="entry name" value="HisKA"/>
    <property type="match status" value="1"/>
</dbReference>
<keyword evidence="4 12" id="KW-0597">Phosphoprotein</keyword>
<dbReference type="SUPFAM" id="SSF109604">
    <property type="entry name" value="HD-domain/PDEase-like"/>
    <property type="match status" value="1"/>
</dbReference>
<protein>
    <recommendedName>
        <fullName evidence="3">histidine kinase</fullName>
        <ecNumber evidence="3">2.7.13.3</ecNumber>
    </recommendedName>
</protein>
<feature type="domain" description="HD" evidence="15">
    <location>
        <begin position="857"/>
        <end position="995"/>
    </location>
</feature>
<dbReference type="SUPFAM" id="SSF53850">
    <property type="entry name" value="Periplasmic binding protein-like II"/>
    <property type="match status" value="1"/>
</dbReference>
<dbReference type="InterPro" id="IPR001638">
    <property type="entry name" value="Solute-binding_3/MltF_N"/>
</dbReference>
<dbReference type="SUPFAM" id="SSF55874">
    <property type="entry name" value="ATPase domain of HSP90 chaperone/DNA topoisomerase II/histidine kinase"/>
    <property type="match status" value="1"/>
</dbReference>
<dbReference type="SMART" id="SM00387">
    <property type="entry name" value="HATPase_c"/>
    <property type="match status" value="1"/>
</dbReference>
<dbReference type="InterPro" id="IPR003661">
    <property type="entry name" value="HisK_dim/P_dom"/>
</dbReference>